<proteinExistence type="predicted"/>
<keyword evidence="1" id="KW-1133">Transmembrane helix</keyword>
<evidence type="ECO:0000256" key="1">
    <source>
        <dbReference type="SAM" id="Phobius"/>
    </source>
</evidence>
<name>A0A0G1GJH1_9BACT</name>
<dbReference type="STRING" id="1618578.UV74_C0001G0033"/>
<comment type="caution">
    <text evidence="2">The sequence shown here is derived from an EMBL/GenBank/DDBJ whole genome shotgun (WGS) entry which is preliminary data.</text>
</comment>
<keyword evidence="1" id="KW-0472">Membrane</keyword>
<protein>
    <submittedName>
        <fullName evidence="2">Uncharacterized protein</fullName>
    </submittedName>
</protein>
<gene>
    <name evidence="2" type="ORF">UV74_C0001G0033</name>
</gene>
<sequence length="181" mass="20571">MKKWVVLFVIVVASISLLILNFSLYQFKLNYNFIIQNPDYTLLDPFGSSYPLGVSEEGKDLVISATIQENLIIKEKTLVVSVPSTNNKDLHLLKIKYITEPTNKISVLKLPSGKFEKIQSWGLIDLEEIASLIKPGQQVLIQLNNSDQNLNWLKNRFNREKGTRLEVSVNPISKIIIGIFI</sequence>
<keyword evidence="1" id="KW-0812">Transmembrane</keyword>
<dbReference type="EMBL" id="LCFQ01000001">
    <property type="protein sequence ID" value="KKS98923.1"/>
    <property type="molecule type" value="Genomic_DNA"/>
</dbReference>
<evidence type="ECO:0000313" key="2">
    <source>
        <dbReference type="EMBL" id="KKS98923.1"/>
    </source>
</evidence>
<organism evidence="2 3">
    <name type="scientific">Candidatus Woesebacteria bacterium GW2011_GWB1_43_14</name>
    <dbReference type="NCBI Taxonomy" id="1618578"/>
    <lineage>
        <taxon>Bacteria</taxon>
        <taxon>Candidatus Woeseibacteriota</taxon>
    </lineage>
</organism>
<dbReference type="AlphaFoldDB" id="A0A0G1GJH1"/>
<accession>A0A0G1GJH1</accession>
<evidence type="ECO:0000313" key="3">
    <source>
        <dbReference type="Proteomes" id="UP000034090"/>
    </source>
</evidence>
<reference evidence="2 3" key="1">
    <citation type="journal article" date="2015" name="Nature">
        <title>rRNA introns, odd ribosomes, and small enigmatic genomes across a large radiation of phyla.</title>
        <authorList>
            <person name="Brown C.T."/>
            <person name="Hug L.A."/>
            <person name="Thomas B.C."/>
            <person name="Sharon I."/>
            <person name="Castelle C.J."/>
            <person name="Singh A."/>
            <person name="Wilkins M.J."/>
            <person name="Williams K.H."/>
            <person name="Banfield J.F."/>
        </authorList>
    </citation>
    <scope>NUCLEOTIDE SEQUENCE [LARGE SCALE GENOMIC DNA]</scope>
</reference>
<feature type="transmembrane region" description="Helical" evidence="1">
    <location>
        <begin position="6"/>
        <end position="25"/>
    </location>
</feature>
<dbReference type="Proteomes" id="UP000034090">
    <property type="component" value="Unassembled WGS sequence"/>
</dbReference>